<dbReference type="KEGG" id="nio:NITINOP_0058"/>
<dbReference type="InterPro" id="IPR031939">
    <property type="entry name" value="Adhesin_E-like"/>
</dbReference>
<dbReference type="RefSeq" id="WP_158023099.1">
    <property type="nucleotide sequence ID" value="NZ_LN885086.1"/>
</dbReference>
<reference evidence="3" key="1">
    <citation type="submission" date="2015-09" db="EMBL/GenBank/DDBJ databases">
        <authorList>
            <person name="Daims H."/>
        </authorList>
    </citation>
    <scope>NUCLEOTIDE SEQUENCE [LARGE SCALE GENOMIC DNA]</scope>
</reference>
<gene>
    <name evidence="2" type="ORF">NITINOP_0058</name>
</gene>
<evidence type="ECO:0000259" key="1">
    <source>
        <dbReference type="Pfam" id="PF16747"/>
    </source>
</evidence>
<organism evidence="2 3">
    <name type="scientific">Candidatus Nitrospira inopinata</name>
    <dbReference type="NCBI Taxonomy" id="1715989"/>
    <lineage>
        <taxon>Bacteria</taxon>
        <taxon>Pseudomonadati</taxon>
        <taxon>Nitrospirota</taxon>
        <taxon>Nitrospiria</taxon>
        <taxon>Nitrospirales</taxon>
        <taxon>Nitrospiraceae</taxon>
        <taxon>Nitrospira</taxon>
    </lineage>
</organism>
<name>A0A0S4KRV7_9BACT</name>
<evidence type="ECO:0000313" key="2">
    <source>
        <dbReference type="EMBL" id="CUQ65035.1"/>
    </source>
</evidence>
<dbReference type="EMBL" id="LN885086">
    <property type="protein sequence ID" value="CUQ65035.1"/>
    <property type="molecule type" value="Genomic_DNA"/>
</dbReference>
<dbReference type="Proteomes" id="UP000066284">
    <property type="component" value="Chromosome 1"/>
</dbReference>
<sequence>MKLTTVTMGLAFIAAWPAWAGWVSLGGNETAGMTIYIDASSIEKNGDRRMVWVLYDFKREQTKEEGISFRSAKIQREYDCAKALTRVLTIQHFAGPMESGKKVLEKTATSEEWEPVGRLESGTVAKDLWTLACE</sequence>
<protein>
    <recommendedName>
        <fullName evidence="1">Surface-adhesin protein E-like domain-containing protein</fullName>
    </recommendedName>
</protein>
<feature type="domain" description="Surface-adhesin protein E-like" evidence="1">
    <location>
        <begin position="22"/>
        <end position="134"/>
    </location>
</feature>
<dbReference type="OrthoDB" id="8536864at2"/>
<dbReference type="Pfam" id="PF16747">
    <property type="entry name" value="Adhesin_E"/>
    <property type="match status" value="1"/>
</dbReference>
<accession>A0A0S4KRV7</accession>
<keyword evidence="3" id="KW-1185">Reference proteome</keyword>
<dbReference type="AlphaFoldDB" id="A0A0S4KRV7"/>
<evidence type="ECO:0000313" key="3">
    <source>
        <dbReference type="Proteomes" id="UP000066284"/>
    </source>
</evidence>
<proteinExistence type="predicted"/>